<accession>A0A448X7P2</accession>
<evidence type="ECO:0000256" key="4">
    <source>
        <dbReference type="ARBA" id="ARBA00022824"/>
    </source>
</evidence>
<comment type="similarity">
    <text evidence="1 9">Belongs to the YIF1 family.</text>
</comment>
<keyword evidence="2 9" id="KW-0813">Transport</keyword>
<evidence type="ECO:0000256" key="7">
    <source>
        <dbReference type="ARBA" id="ARBA00023034"/>
    </source>
</evidence>
<reference evidence="10" key="1">
    <citation type="submission" date="2018-11" db="EMBL/GenBank/DDBJ databases">
        <authorList>
            <consortium name="Pathogen Informatics"/>
        </authorList>
    </citation>
    <scope>NUCLEOTIDE SEQUENCE</scope>
</reference>
<evidence type="ECO:0000313" key="11">
    <source>
        <dbReference type="Proteomes" id="UP000784294"/>
    </source>
</evidence>
<dbReference type="GO" id="GO:0005793">
    <property type="term" value="C:endoplasmic reticulum-Golgi intermediate compartment"/>
    <property type="evidence" value="ECO:0007669"/>
    <property type="project" value="UniProtKB-UniRule"/>
</dbReference>
<comment type="caution">
    <text evidence="10">The sequence shown here is derived from an EMBL/GenBank/DDBJ whole genome shotgun (WGS) entry which is preliminary data.</text>
</comment>
<dbReference type="GO" id="GO:0015031">
    <property type="term" value="P:protein transport"/>
    <property type="evidence" value="ECO:0007669"/>
    <property type="project" value="UniProtKB-KW"/>
</dbReference>
<evidence type="ECO:0000256" key="9">
    <source>
        <dbReference type="RuleBase" id="RU368073"/>
    </source>
</evidence>
<dbReference type="GO" id="GO:0005789">
    <property type="term" value="C:endoplasmic reticulum membrane"/>
    <property type="evidence" value="ECO:0007669"/>
    <property type="project" value="UniProtKB-SubCell"/>
</dbReference>
<proteinExistence type="inferred from homology"/>
<protein>
    <recommendedName>
        <fullName evidence="9">Protein YIF1</fullName>
    </recommendedName>
</protein>
<feature type="transmembrane region" description="Helical" evidence="9">
    <location>
        <begin position="94"/>
        <end position="112"/>
    </location>
</feature>
<feature type="transmembrane region" description="Helical" evidence="9">
    <location>
        <begin position="59"/>
        <end position="82"/>
    </location>
</feature>
<evidence type="ECO:0000256" key="5">
    <source>
        <dbReference type="ARBA" id="ARBA00022927"/>
    </source>
</evidence>
<evidence type="ECO:0000313" key="10">
    <source>
        <dbReference type="EMBL" id="VEL30200.1"/>
    </source>
</evidence>
<dbReference type="GO" id="GO:0006888">
    <property type="term" value="P:endoplasmic reticulum to Golgi vesicle-mediated transport"/>
    <property type="evidence" value="ECO:0007669"/>
    <property type="project" value="UniProtKB-UniRule"/>
</dbReference>
<comment type="subcellular location">
    <subcellularLocation>
        <location evidence="9">Endoplasmic reticulum membrane</location>
        <topology evidence="9">Multi-pass membrane protein</topology>
    </subcellularLocation>
    <subcellularLocation>
        <location evidence="9">Golgi apparatus membrane</location>
        <topology evidence="9">Multi-pass membrane protein</topology>
    </subcellularLocation>
</comment>
<dbReference type="AlphaFoldDB" id="A0A448X7P2"/>
<dbReference type="PANTHER" id="PTHR14083:SF0">
    <property type="entry name" value="YIP1D-INTERACTING FACTOR 1, ISOFORM C"/>
    <property type="match status" value="1"/>
</dbReference>
<evidence type="ECO:0000256" key="2">
    <source>
        <dbReference type="ARBA" id="ARBA00022448"/>
    </source>
</evidence>
<keyword evidence="5 9" id="KW-0653">Protein transport</keyword>
<keyword evidence="11" id="KW-1185">Reference proteome</keyword>
<organism evidence="10 11">
    <name type="scientific">Protopolystoma xenopodis</name>
    <dbReference type="NCBI Taxonomy" id="117903"/>
    <lineage>
        <taxon>Eukaryota</taxon>
        <taxon>Metazoa</taxon>
        <taxon>Spiralia</taxon>
        <taxon>Lophotrochozoa</taxon>
        <taxon>Platyhelminthes</taxon>
        <taxon>Monogenea</taxon>
        <taxon>Polyopisthocotylea</taxon>
        <taxon>Polystomatidea</taxon>
        <taxon>Polystomatidae</taxon>
        <taxon>Protopolystoma</taxon>
    </lineage>
</organism>
<feature type="transmembrane region" description="Helical" evidence="9">
    <location>
        <begin position="21"/>
        <end position="39"/>
    </location>
</feature>
<keyword evidence="6 9" id="KW-1133">Transmembrane helix</keyword>
<keyword evidence="3 9" id="KW-0812">Transmembrane</keyword>
<keyword evidence="7 9" id="KW-0333">Golgi apparatus</keyword>
<dbReference type="Pfam" id="PF03878">
    <property type="entry name" value="YIF1"/>
    <property type="match status" value="1"/>
</dbReference>
<evidence type="ECO:0000256" key="3">
    <source>
        <dbReference type="ARBA" id="ARBA00022692"/>
    </source>
</evidence>
<dbReference type="PANTHER" id="PTHR14083">
    <property type="entry name" value="YIP1 INTERACTING FACTOR HOMOLOG YIF1 PROTEIN"/>
    <property type="match status" value="1"/>
</dbReference>
<dbReference type="EMBL" id="CAAALY010110338">
    <property type="protein sequence ID" value="VEL30200.1"/>
    <property type="molecule type" value="Genomic_DNA"/>
</dbReference>
<sequence>MSRYASLARLKHYFAVDNSYVARKLMLLLFPYAHSSWALSYDHSGPVPPRSDINALDLYIPSMAFVTYLLMSGIVFGMQNRFSPEYLGLASSQALAWIVVEILLLYFMLYLFRIQISLTYLDLIAYSGYKFVG</sequence>
<dbReference type="Proteomes" id="UP000784294">
    <property type="component" value="Unassembled WGS sequence"/>
</dbReference>
<dbReference type="GO" id="GO:0030134">
    <property type="term" value="C:COPII-coated ER to Golgi transport vesicle"/>
    <property type="evidence" value="ECO:0007669"/>
    <property type="project" value="TreeGrafter"/>
</dbReference>
<name>A0A448X7P2_9PLAT</name>
<evidence type="ECO:0000256" key="1">
    <source>
        <dbReference type="ARBA" id="ARBA00009727"/>
    </source>
</evidence>
<evidence type="ECO:0000256" key="8">
    <source>
        <dbReference type="ARBA" id="ARBA00023136"/>
    </source>
</evidence>
<keyword evidence="8 9" id="KW-0472">Membrane</keyword>
<comment type="function">
    <text evidence="9">Has a role in transport between endoplasmic reticulum and Golgi.</text>
</comment>
<gene>
    <name evidence="10" type="ORF">PXEA_LOCUS23640</name>
</gene>
<keyword evidence="4 9" id="KW-0256">Endoplasmic reticulum</keyword>
<dbReference type="GO" id="GO:0000139">
    <property type="term" value="C:Golgi membrane"/>
    <property type="evidence" value="ECO:0007669"/>
    <property type="project" value="UniProtKB-SubCell"/>
</dbReference>
<evidence type="ECO:0000256" key="6">
    <source>
        <dbReference type="ARBA" id="ARBA00022989"/>
    </source>
</evidence>
<dbReference type="InterPro" id="IPR005578">
    <property type="entry name" value="Yif1_fam"/>
</dbReference>
<dbReference type="OrthoDB" id="337750at2759"/>